<dbReference type="OrthoDB" id="1450227at2"/>
<organism evidence="2 3">
    <name type="scientific">Flavobacterium amnicola</name>
    <dbReference type="NCBI Taxonomy" id="2506422"/>
    <lineage>
        <taxon>Bacteria</taxon>
        <taxon>Pseudomonadati</taxon>
        <taxon>Bacteroidota</taxon>
        <taxon>Flavobacteriia</taxon>
        <taxon>Flavobacteriales</taxon>
        <taxon>Flavobacteriaceae</taxon>
        <taxon>Flavobacterium</taxon>
    </lineage>
</organism>
<keyword evidence="1" id="KW-0732">Signal</keyword>
<evidence type="ECO:0000256" key="1">
    <source>
        <dbReference type="SAM" id="SignalP"/>
    </source>
</evidence>
<dbReference type="RefSeq" id="WP_129434214.1">
    <property type="nucleotide sequence ID" value="NZ_SBKO01000001.1"/>
</dbReference>
<feature type="signal peptide" evidence="1">
    <location>
        <begin position="1"/>
        <end position="24"/>
    </location>
</feature>
<dbReference type="Proteomes" id="UP000290283">
    <property type="component" value="Unassembled WGS sequence"/>
</dbReference>
<dbReference type="EMBL" id="SBKO01000001">
    <property type="protein sequence ID" value="RXR20898.1"/>
    <property type="molecule type" value="Genomic_DNA"/>
</dbReference>
<accession>A0A4Q1K548</accession>
<gene>
    <name evidence="2" type="ORF">EQG63_02875</name>
</gene>
<evidence type="ECO:0000313" key="2">
    <source>
        <dbReference type="EMBL" id="RXR20898.1"/>
    </source>
</evidence>
<dbReference type="AlphaFoldDB" id="A0A4Q1K548"/>
<dbReference type="PROSITE" id="PS51257">
    <property type="entry name" value="PROKAR_LIPOPROTEIN"/>
    <property type="match status" value="1"/>
</dbReference>
<keyword evidence="3" id="KW-1185">Reference proteome</keyword>
<comment type="caution">
    <text evidence="2">The sequence shown here is derived from an EMBL/GenBank/DDBJ whole genome shotgun (WGS) entry which is preliminary data.</text>
</comment>
<proteinExistence type="predicted"/>
<reference evidence="3" key="1">
    <citation type="submission" date="2019-01" db="EMBL/GenBank/DDBJ databases">
        <title>Cytophagaceae bacterium strain CAR-16.</title>
        <authorList>
            <person name="Chen W.-M."/>
        </authorList>
    </citation>
    <scope>NUCLEOTIDE SEQUENCE [LARGE SCALE GENOMIC DNA]</scope>
    <source>
        <strain evidence="3">LLJ-11</strain>
    </source>
</reference>
<evidence type="ECO:0000313" key="3">
    <source>
        <dbReference type="Proteomes" id="UP000290283"/>
    </source>
</evidence>
<sequence length="530" mass="58576">MKLKKISYFLILSLLGVVIYSCNTDDLAIQQEVQTQKYKGLNHIKTADLFKDKKFTTAFAKIPTKTKLTSLKTSKTIMEHEYGFTIEEFKPANVYETDSVVSYTLLITRPNQTAHSVENLVINTNKFTDSISAFLYKYESDVIINNFTNYVDNSIITPIVYNNIEYNPSATNKESPCIITAYRICENHSSPEMVPTCQAPIQYEITCGGGGGADGSSPLPTSSNTSTGGGVGGAIQTAPVYQMSPLELARKNFTMNDLTDEQFSWLTNPANDQAEAAIYAYLEYSNATTGELGYSPEKIAIVKNLINIRIWESTRINGNLLKPCMQSILNDIKKLQNGSVGQIIQKFAGNTPGFNWEVKDGVLSGGVVASTQTPSQYNTTSSTITTTFNTTAYPDASELSWARTIIHESVHAYLSVYFATNSPGFIGNYPNMVNDWGILQNWNAVHHEEFARSLVNEIANSLQEYGISKGYNLPRQFYDDMSWAGLQGTTLFQNLSPADQNRILNVIAIELTGIDLNSNSQIQKGRPAGC</sequence>
<name>A0A4Q1K548_9FLAO</name>
<evidence type="ECO:0008006" key="4">
    <source>
        <dbReference type="Google" id="ProtNLM"/>
    </source>
</evidence>
<feature type="chain" id="PRO_5020954368" description="Lipoprotein" evidence="1">
    <location>
        <begin position="25"/>
        <end position="530"/>
    </location>
</feature>
<protein>
    <recommendedName>
        <fullName evidence="4">Lipoprotein</fullName>
    </recommendedName>
</protein>